<evidence type="ECO:0000313" key="3">
    <source>
        <dbReference type="Proteomes" id="UP000622547"/>
    </source>
</evidence>
<dbReference type="SUPFAM" id="SSF47413">
    <property type="entry name" value="lambda repressor-like DNA-binding domains"/>
    <property type="match status" value="1"/>
</dbReference>
<dbReference type="SMART" id="SM00530">
    <property type="entry name" value="HTH_XRE"/>
    <property type="match status" value="1"/>
</dbReference>
<dbReference type="Gene3D" id="3.30.450.180">
    <property type="match status" value="1"/>
</dbReference>
<dbReference type="Proteomes" id="UP000622547">
    <property type="component" value="Unassembled WGS sequence"/>
</dbReference>
<dbReference type="InterPro" id="IPR041413">
    <property type="entry name" value="MLTR_LBD"/>
</dbReference>
<gene>
    <name evidence="2" type="ORF">Pph01_81560</name>
</gene>
<sequence>MVVSDSNELACSLRLWRGRVSPAEVGLPEGGRRRVLGLRRQEVAQLSGLSVEYLARLEQGRAIHPSPSVLMSLARVLRLSDQERAHLFRVADQAEPAHGSIKRHITPSVQRILDRLTDLPVQVVDASWQCITSNPLAYALAGDTSALPMRERNLAWTVFTGAPTRYIRTEAEERLLRLELVSDLREARSRYPKDKLLGDLIDDLLEVSTDFADLWEQRLAAPQPGLSSRTFLHPEIGPITMDSDFLTVRDTDLRLIVYTSAQDSEAAGQLDLLATIGLQPFS</sequence>
<dbReference type="InterPro" id="IPR010982">
    <property type="entry name" value="Lambda_DNA-bd_dom_sf"/>
</dbReference>
<dbReference type="EMBL" id="BOOP01000053">
    <property type="protein sequence ID" value="GII43153.1"/>
    <property type="molecule type" value="Genomic_DNA"/>
</dbReference>
<dbReference type="InterPro" id="IPR001387">
    <property type="entry name" value="Cro/C1-type_HTH"/>
</dbReference>
<name>A0A8J3UCW0_9ACTN</name>
<dbReference type="GO" id="GO:0003677">
    <property type="term" value="F:DNA binding"/>
    <property type="evidence" value="ECO:0007669"/>
    <property type="project" value="InterPro"/>
</dbReference>
<keyword evidence="3" id="KW-1185">Reference proteome</keyword>
<evidence type="ECO:0000313" key="2">
    <source>
        <dbReference type="EMBL" id="GII43153.1"/>
    </source>
</evidence>
<proteinExistence type="predicted"/>
<dbReference type="PANTHER" id="PTHR35010:SF2">
    <property type="entry name" value="BLL4672 PROTEIN"/>
    <property type="match status" value="1"/>
</dbReference>
<dbReference type="Pfam" id="PF17765">
    <property type="entry name" value="MLTR_LBD"/>
    <property type="match status" value="1"/>
</dbReference>
<dbReference type="Pfam" id="PF13560">
    <property type="entry name" value="HTH_31"/>
    <property type="match status" value="1"/>
</dbReference>
<evidence type="ECO:0000259" key="1">
    <source>
        <dbReference type="PROSITE" id="PS50943"/>
    </source>
</evidence>
<comment type="caution">
    <text evidence="2">The sequence shown here is derived from an EMBL/GenBank/DDBJ whole genome shotgun (WGS) entry which is preliminary data.</text>
</comment>
<accession>A0A8J3UCW0</accession>
<dbReference type="CDD" id="cd00093">
    <property type="entry name" value="HTH_XRE"/>
    <property type="match status" value="1"/>
</dbReference>
<organism evidence="2 3">
    <name type="scientific">Planotetraspora phitsanulokensis</name>
    <dbReference type="NCBI Taxonomy" id="575192"/>
    <lineage>
        <taxon>Bacteria</taxon>
        <taxon>Bacillati</taxon>
        <taxon>Actinomycetota</taxon>
        <taxon>Actinomycetes</taxon>
        <taxon>Streptosporangiales</taxon>
        <taxon>Streptosporangiaceae</taxon>
        <taxon>Planotetraspora</taxon>
    </lineage>
</organism>
<protein>
    <submittedName>
        <fullName evidence="2">Transcriptional regulator</fullName>
    </submittedName>
</protein>
<dbReference type="PROSITE" id="PS50943">
    <property type="entry name" value="HTH_CROC1"/>
    <property type="match status" value="1"/>
</dbReference>
<reference evidence="2 3" key="1">
    <citation type="submission" date="2021-01" db="EMBL/GenBank/DDBJ databases">
        <title>Whole genome shotgun sequence of Planotetraspora phitsanulokensis NBRC 104273.</title>
        <authorList>
            <person name="Komaki H."/>
            <person name="Tamura T."/>
        </authorList>
    </citation>
    <scope>NUCLEOTIDE SEQUENCE [LARGE SCALE GENOMIC DNA]</scope>
    <source>
        <strain evidence="2 3">NBRC 104273</strain>
    </source>
</reference>
<dbReference type="Gene3D" id="1.10.260.40">
    <property type="entry name" value="lambda repressor-like DNA-binding domains"/>
    <property type="match status" value="1"/>
</dbReference>
<dbReference type="PANTHER" id="PTHR35010">
    <property type="entry name" value="BLL4672 PROTEIN-RELATED"/>
    <property type="match status" value="1"/>
</dbReference>
<feature type="domain" description="HTH cro/C1-type" evidence="1">
    <location>
        <begin position="33"/>
        <end position="84"/>
    </location>
</feature>
<dbReference type="AlphaFoldDB" id="A0A8J3UCW0"/>